<evidence type="ECO:0000256" key="1">
    <source>
        <dbReference type="SAM" id="MobiDB-lite"/>
    </source>
</evidence>
<organism evidence="2">
    <name type="scientific">Anguilla anguilla</name>
    <name type="common">European freshwater eel</name>
    <name type="synonym">Muraena anguilla</name>
    <dbReference type="NCBI Taxonomy" id="7936"/>
    <lineage>
        <taxon>Eukaryota</taxon>
        <taxon>Metazoa</taxon>
        <taxon>Chordata</taxon>
        <taxon>Craniata</taxon>
        <taxon>Vertebrata</taxon>
        <taxon>Euteleostomi</taxon>
        <taxon>Actinopterygii</taxon>
        <taxon>Neopterygii</taxon>
        <taxon>Teleostei</taxon>
        <taxon>Anguilliformes</taxon>
        <taxon>Anguillidae</taxon>
        <taxon>Anguilla</taxon>
    </lineage>
</organism>
<reference evidence="2" key="1">
    <citation type="submission" date="2014-11" db="EMBL/GenBank/DDBJ databases">
        <authorList>
            <person name="Amaro Gonzalez C."/>
        </authorList>
    </citation>
    <scope>NUCLEOTIDE SEQUENCE</scope>
</reference>
<feature type="region of interest" description="Disordered" evidence="1">
    <location>
        <begin position="1"/>
        <end position="22"/>
    </location>
</feature>
<protein>
    <submittedName>
        <fullName evidence="2">Uncharacterized protein</fullName>
    </submittedName>
</protein>
<accession>A0A0E9T6Q4</accession>
<sequence length="22" mass="2577">MFIGSSYTHTHKKRLTQEAKVN</sequence>
<dbReference type="EMBL" id="GBXM01059228">
    <property type="protein sequence ID" value="JAH49349.1"/>
    <property type="molecule type" value="Transcribed_RNA"/>
</dbReference>
<proteinExistence type="predicted"/>
<evidence type="ECO:0000313" key="2">
    <source>
        <dbReference type="EMBL" id="JAH49349.1"/>
    </source>
</evidence>
<dbReference type="AlphaFoldDB" id="A0A0E9T6Q4"/>
<reference evidence="2" key="2">
    <citation type="journal article" date="2015" name="Fish Shellfish Immunol.">
        <title>Early steps in the European eel (Anguilla anguilla)-Vibrio vulnificus interaction in the gills: Role of the RtxA13 toxin.</title>
        <authorList>
            <person name="Callol A."/>
            <person name="Pajuelo D."/>
            <person name="Ebbesson L."/>
            <person name="Teles M."/>
            <person name="MacKenzie S."/>
            <person name="Amaro C."/>
        </authorList>
    </citation>
    <scope>NUCLEOTIDE SEQUENCE</scope>
</reference>
<name>A0A0E9T6Q4_ANGAN</name>